<keyword evidence="2" id="KW-1185">Reference proteome</keyword>
<dbReference type="Gene3D" id="3.90.1200.10">
    <property type="match status" value="1"/>
</dbReference>
<organism evidence="1 2">
    <name type="scientific">Arthrobacter glacialis</name>
    <dbReference type="NCBI Taxonomy" id="1664"/>
    <lineage>
        <taxon>Bacteria</taxon>
        <taxon>Bacillati</taxon>
        <taxon>Actinomycetota</taxon>
        <taxon>Actinomycetes</taxon>
        <taxon>Micrococcales</taxon>
        <taxon>Micrococcaceae</taxon>
        <taxon>Arthrobacter</taxon>
    </lineage>
</organism>
<evidence type="ECO:0000313" key="1">
    <source>
        <dbReference type="EMBL" id="POH73306.1"/>
    </source>
</evidence>
<proteinExistence type="predicted"/>
<sequence length="357" mass="38350">MAGASAIEMPVLNMTTGGLWRVRGTASLAGSAEPQVPFSAVVKLVQSPLLWQHIDQVPPHMREELALRYPWRTEVQVYASDLGQVLPPGGRLPEIYRIIEVDPQRTAIWMEDVQEHPAATWSDATFTHAAYWLGCLAGSRAVAGLGPQISAARDADRLRFYLDGVGRNVFIPGIEGDDLWQVPAVACAATPGLISGLRALAGRAYELADEIVLLPTFPAHGDASPQNLLIENIPTGPDGRTGFVVIDWGMYGGACAGFDLGQLLSGWVNEGAMRGRDLYRLEPLCLTAYCDGLAESGAAIAESVVRRGHALSMALFTGLSAVASQRLGEADSDSLRDFMAGRLEMAQFVLDLLAETH</sequence>
<dbReference type="InterPro" id="IPR011009">
    <property type="entry name" value="Kinase-like_dom_sf"/>
</dbReference>
<dbReference type="SUPFAM" id="SSF56112">
    <property type="entry name" value="Protein kinase-like (PK-like)"/>
    <property type="match status" value="1"/>
</dbReference>
<reference evidence="1 2" key="1">
    <citation type="submission" date="2018-01" db="EMBL/GenBank/DDBJ databases">
        <title>Arthrobacter sp. nov., from glaciers in China.</title>
        <authorList>
            <person name="Liu Q."/>
            <person name="Xin Y.-H."/>
        </authorList>
    </citation>
    <scope>NUCLEOTIDE SEQUENCE [LARGE SCALE GENOMIC DNA]</scope>
    <source>
        <strain evidence="1 2">HLT2-12-2</strain>
    </source>
</reference>
<evidence type="ECO:0000313" key="2">
    <source>
        <dbReference type="Proteomes" id="UP000237061"/>
    </source>
</evidence>
<comment type="caution">
    <text evidence="1">The sequence shown here is derived from an EMBL/GenBank/DDBJ whole genome shotgun (WGS) entry which is preliminary data.</text>
</comment>
<dbReference type="EMBL" id="PPXC01000007">
    <property type="protein sequence ID" value="POH73306.1"/>
    <property type="molecule type" value="Genomic_DNA"/>
</dbReference>
<protein>
    <submittedName>
        <fullName evidence="1">Uncharacterized protein</fullName>
    </submittedName>
</protein>
<dbReference type="AlphaFoldDB" id="A0A2S3ZVL4"/>
<accession>A0A2S3ZVL4</accession>
<name>A0A2S3ZVL4_ARTGL</name>
<dbReference type="Proteomes" id="UP000237061">
    <property type="component" value="Unassembled WGS sequence"/>
</dbReference>
<gene>
    <name evidence="1" type="ORF">CVS27_10295</name>
</gene>